<dbReference type="InterPro" id="IPR036271">
    <property type="entry name" value="Tet_transcr_reg_TetR-rel_C_sf"/>
</dbReference>
<evidence type="ECO:0000313" key="6">
    <source>
        <dbReference type="EMBL" id="CUH48770.1"/>
    </source>
</evidence>
<keyword evidence="1" id="KW-0805">Transcription regulation</keyword>
<dbReference type="EMBL" id="CYPU01000043">
    <property type="protein sequence ID" value="CUH48770.1"/>
    <property type="molecule type" value="Genomic_DNA"/>
</dbReference>
<keyword evidence="2 4" id="KW-0238">DNA-binding</keyword>
<dbReference type="RefSeq" id="WP_058278288.1">
    <property type="nucleotide sequence ID" value="NZ_CYPU01000043.1"/>
</dbReference>
<organism evidence="6 7">
    <name type="scientific">Ruegeria atlantica</name>
    <dbReference type="NCBI Taxonomy" id="81569"/>
    <lineage>
        <taxon>Bacteria</taxon>
        <taxon>Pseudomonadati</taxon>
        <taxon>Pseudomonadota</taxon>
        <taxon>Alphaproteobacteria</taxon>
        <taxon>Rhodobacterales</taxon>
        <taxon>Roseobacteraceae</taxon>
        <taxon>Ruegeria</taxon>
    </lineage>
</organism>
<dbReference type="OrthoDB" id="5242520at2"/>
<evidence type="ECO:0000256" key="3">
    <source>
        <dbReference type="ARBA" id="ARBA00023163"/>
    </source>
</evidence>
<feature type="DNA-binding region" description="H-T-H motif" evidence="4">
    <location>
        <begin position="47"/>
        <end position="66"/>
    </location>
</feature>
<dbReference type="PROSITE" id="PS50977">
    <property type="entry name" value="HTH_TETR_2"/>
    <property type="match status" value="1"/>
</dbReference>
<dbReference type="Proteomes" id="UP000050783">
    <property type="component" value="Unassembled WGS sequence"/>
</dbReference>
<dbReference type="InterPro" id="IPR049397">
    <property type="entry name" value="EthR_C"/>
</dbReference>
<gene>
    <name evidence="6" type="primary">ethR_2</name>
    <name evidence="6" type="ORF">RUA4292_02959</name>
</gene>
<name>A0A0P1EZ61_9RHOB</name>
<evidence type="ECO:0000256" key="4">
    <source>
        <dbReference type="PROSITE-ProRule" id="PRU00335"/>
    </source>
</evidence>
<reference evidence="6 7" key="1">
    <citation type="submission" date="2015-09" db="EMBL/GenBank/DDBJ databases">
        <authorList>
            <consortium name="Swine Surveillance"/>
        </authorList>
    </citation>
    <scope>NUCLEOTIDE SEQUENCE [LARGE SCALE GENOMIC DNA]</scope>
    <source>
        <strain evidence="6 7">CECT 4292</strain>
    </source>
</reference>
<dbReference type="InterPro" id="IPR009057">
    <property type="entry name" value="Homeodomain-like_sf"/>
</dbReference>
<feature type="domain" description="HTH tetR-type" evidence="5">
    <location>
        <begin position="24"/>
        <end position="84"/>
    </location>
</feature>
<evidence type="ECO:0000259" key="5">
    <source>
        <dbReference type="PROSITE" id="PS50977"/>
    </source>
</evidence>
<dbReference type="PANTHER" id="PTHR47506">
    <property type="entry name" value="TRANSCRIPTIONAL REGULATORY PROTEIN"/>
    <property type="match status" value="1"/>
</dbReference>
<proteinExistence type="predicted"/>
<sequence>MSEKSEADANSKRVVRQLPPSKAALTRSAILDTGNRFLETRPFRELTVANLMAETEHSRSTFYLYFNDLHGLMETLLNEVKGGIVEGARAWLLNEADAVSGLHESLRALVDVGYQHGSILKAVADAAPSDERLEHVWETFLGSFDQVVSARIAQDQAKGITPEFDPLPVARALNRMDAGVLINAFGSVQKANKEEVLSAIMRIWISTLYPFDAAGSIGHRFK</sequence>
<dbReference type="Gene3D" id="1.10.10.60">
    <property type="entry name" value="Homeodomain-like"/>
    <property type="match status" value="1"/>
</dbReference>
<accession>A0A0P1EZ61</accession>
<evidence type="ECO:0000313" key="7">
    <source>
        <dbReference type="Proteomes" id="UP000050783"/>
    </source>
</evidence>
<evidence type="ECO:0000256" key="1">
    <source>
        <dbReference type="ARBA" id="ARBA00023015"/>
    </source>
</evidence>
<dbReference type="SUPFAM" id="SSF48498">
    <property type="entry name" value="Tetracyclin repressor-like, C-terminal domain"/>
    <property type="match status" value="1"/>
</dbReference>
<dbReference type="PANTHER" id="PTHR47506:SF1">
    <property type="entry name" value="HTH-TYPE TRANSCRIPTIONAL REGULATOR YJDC"/>
    <property type="match status" value="1"/>
</dbReference>
<dbReference type="AlphaFoldDB" id="A0A0P1EZ61"/>
<keyword evidence="3" id="KW-0804">Transcription</keyword>
<dbReference type="SUPFAM" id="SSF46689">
    <property type="entry name" value="Homeodomain-like"/>
    <property type="match status" value="1"/>
</dbReference>
<protein>
    <submittedName>
        <fullName evidence="6">HTH-type transcriptional regulator EthR</fullName>
    </submittedName>
</protein>
<dbReference type="GO" id="GO:0003677">
    <property type="term" value="F:DNA binding"/>
    <property type="evidence" value="ECO:0007669"/>
    <property type="project" value="UniProtKB-UniRule"/>
</dbReference>
<dbReference type="Pfam" id="PF21313">
    <property type="entry name" value="EthR_C"/>
    <property type="match status" value="1"/>
</dbReference>
<evidence type="ECO:0000256" key="2">
    <source>
        <dbReference type="ARBA" id="ARBA00023125"/>
    </source>
</evidence>
<dbReference type="InterPro" id="IPR001647">
    <property type="entry name" value="HTH_TetR"/>
</dbReference>
<dbReference type="GeneID" id="55494141"/>
<dbReference type="Gene3D" id="1.10.357.10">
    <property type="entry name" value="Tetracycline Repressor, domain 2"/>
    <property type="match status" value="1"/>
</dbReference>